<dbReference type="EMBL" id="WHUG01000009">
    <property type="protein sequence ID" value="MQA40666.1"/>
    <property type="molecule type" value="Genomic_DNA"/>
</dbReference>
<protein>
    <recommendedName>
        <fullName evidence="3">Abi family protein</fullName>
    </recommendedName>
</protein>
<dbReference type="RefSeq" id="WP_152839962.1">
    <property type="nucleotide sequence ID" value="NZ_WHUG01000009.1"/>
</dbReference>
<evidence type="ECO:0000313" key="2">
    <source>
        <dbReference type="Proteomes" id="UP000440498"/>
    </source>
</evidence>
<reference evidence="1 2" key="1">
    <citation type="submission" date="2019-10" db="EMBL/GenBank/DDBJ databases">
        <title>Two novel species isolated from a subtropical stream in China.</title>
        <authorList>
            <person name="Lu H."/>
        </authorList>
    </citation>
    <scope>NUCLEOTIDE SEQUENCE [LARGE SCALE GENOMIC DNA]</scope>
    <source>
        <strain evidence="1 2">FT29W</strain>
    </source>
</reference>
<accession>A0A6A7N6K4</accession>
<comment type="caution">
    <text evidence="1">The sequence shown here is derived from an EMBL/GenBank/DDBJ whole genome shotgun (WGS) entry which is preliminary data.</text>
</comment>
<evidence type="ECO:0000313" key="1">
    <source>
        <dbReference type="EMBL" id="MQA40666.1"/>
    </source>
</evidence>
<sequence length="324" mass="37423">MHHLVPLQLNDVLEDLSTARLSSYVNFFNTTSNEELYGLYCWNDAVSSRFMRLIGIVEIILRNRFHVALSQEYWNPTLSKGSQDSNDWFLKLYRPYASYSQQNEGDKSIKKKLGPPHNQATPAKVISGMTYGFWPRVLDAQVTVTGAPVPWNILIPKIVPGHHQRAATYWGVPAHQDALFARITLVGDLRNRVAHFEPLWKFKPETEEARERGGVKPRVIQPAPTTEHEVMVRMKKSYDRTTQLLRWLSKSRAEDYMRSENHQALTWLMSLPALDHFKSLPLHREVRLGSLARNWDLKAQLRAGRFLLVTDKGERVGRYYAEPC</sequence>
<dbReference type="AlphaFoldDB" id="A0A6A7N6K4"/>
<evidence type="ECO:0008006" key="3">
    <source>
        <dbReference type="Google" id="ProtNLM"/>
    </source>
</evidence>
<name>A0A6A7N6K4_9BURK</name>
<dbReference type="Proteomes" id="UP000440498">
    <property type="component" value="Unassembled WGS sequence"/>
</dbReference>
<keyword evidence="2" id="KW-1185">Reference proteome</keyword>
<gene>
    <name evidence="1" type="ORF">GEV02_21160</name>
</gene>
<organism evidence="1 2">
    <name type="scientific">Rugamonas aquatica</name>
    <dbReference type="NCBI Taxonomy" id="2743357"/>
    <lineage>
        <taxon>Bacteria</taxon>
        <taxon>Pseudomonadati</taxon>
        <taxon>Pseudomonadota</taxon>
        <taxon>Betaproteobacteria</taxon>
        <taxon>Burkholderiales</taxon>
        <taxon>Oxalobacteraceae</taxon>
        <taxon>Telluria group</taxon>
        <taxon>Rugamonas</taxon>
    </lineage>
</organism>
<proteinExistence type="predicted"/>